<evidence type="ECO:0000259" key="17">
    <source>
        <dbReference type="Pfam" id="PF08351"/>
    </source>
</evidence>
<feature type="repeat" description="WD" evidence="14">
    <location>
        <begin position="1187"/>
        <end position="1218"/>
    </location>
</feature>
<dbReference type="InterPro" id="IPR007807">
    <property type="entry name" value="TcmA/NAT10_helicase"/>
</dbReference>
<dbReference type="FunFam" id="3.40.50.11040:FF:000002">
    <property type="entry name" value="RNA cytidine acetyltransferase"/>
    <property type="match status" value="1"/>
</dbReference>
<evidence type="ECO:0000313" key="21">
    <source>
        <dbReference type="Proteomes" id="UP000306954"/>
    </source>
</evidence>
<dbReference type="PANTHER" id="PTHR10925:SF5">
    <property type="entry name" value="RNA CYTIDINE ACETYLTRANSFERASE"/>
    <property type="match status" value="1"/>
</dbReference>
<feature type="binding site" evidence="13">
    <location>
        <position position="470"/>
    </location>
    <ligand>
        <name>ATP</name>
        <dbReference type="ChEBI" id="CHEBI:30616"/>
    </ligand>
</feature>
<dbReference type="SUPFAM" id="SSF50978">
    <property type="entry name" value="WD40 repeat-like"/>
    <property type="match status" value="1"/>
</dbReference>
<dbReference type="PROSITE" id="PS50294">
    <property type="entry name" value="WD_REPEATS_REGION"/>
    <property type="match status" value="2"/>
</dbReference>
<keyword evidence="9 13" id="KW-0539">Nucleus</keyword>
<evidence type="ECO:0000256" key="11">
    <source>
        <dbReference type="ARBA" id="ARBA00052133"/>
    </source>
</evidence>
<dbReference type="FunFam" id="3.40.50.300:FF:002218">
    <property type="entry name" value="tRNA(Met) cytidine acetyltransferase TmcA"/>
    <property type="match status" value="1"/>
</dbReference>
<gene>
    <name evidence="13" type="primary">NAT10</name>
    <name evidence="20" type="ORF">E3P90_00692</name>
</gene>
<dbReference type="InterPro" id="IPR015943">
    <property type="entry name" value="WD40/YVTN_repeat-like_dom_sf"/>
</dbReference>
<evidence type="ECO:0000256" key="8">
    <source>
        <dbReference type="ARBA" id="ARBA00022840"/>
    </source>
</evidence>
<dbReference type="PANTHER" id="PTHR10925">
    <property type="entry name" value="N-ACETYLTRANSFERASE 10"/>
    <property type="match status" value="1"/>
</dbReference>
<sequence>MSNVKQLDSRVRSLIENGVKGNHRSFFVLVGDRGRDQIVNLHYFLSQARSSARPNVLWCYKNDLGFTSHRKKREQKIKRDVKRGIREPNEANPFELFVSVTDIRYTYYKDTPKVLGQTFGMLVLQDFESITPNLLARTIETVEGGGTVVLLLKSMSSLKQLYSMSMDVHQRYRTESQQNPISRFNERFILSLGANPSCLVLDDELNVLPISRGKDIKAVQEPPKKNAELDVIKEELKGTDIVGSLVKSTKTVDQAKSLLTFVEAIAEKTLSSTVTLTAARGRGKSAALGLAMAASLAHGYSNIFVTSPTPENLRTLFEFLFKGLDGLGYEEHLDYDIVQSANPDFQKAIVRVNIFKHHRQTIQYIQPQDAHVLGQAELVVIDEAAAIPLPLVRNLIGPYLVFMSSTINGYEGTGRSLSLKLIQQLREQTRPTISKETNDGPTKKKGQPEGATTAGKARTLRELKLEEPIRYSPGDDIEKWLNGLLCLDATVTSKAALKGTPHPNSCQLFYVNRDTLFSYHPASEAFLQRMMGLYVASHYKNSPNDLQLMSDAPGHALFVLLPPLRGDETSLPEPLVVLQVAFEGQISKESILNALSRGQRAGGDLIPWLISQQFQDENFAQLSGVRIVRVASHPDYANMGYGSRALEQLNAFFSGEIYQGGGDDNMEETFDRSEDSGDLMSDNIKVRDAASMPPLLQRLSERKPEKLDYLGVSYGMTENLLRFWKKRGYVPLYIRQTANELTGEHSCLMIRGLNSNADETSGWLSAFAQDFRRRFLNLLSYKFREFPSLTALTVLEATSIGTNDDEGGEPLTSNELHYFMTPFDMKRLESYASSMLDYHVIVDLLPQITQFYFTKRFGDEKLSAVQSSILLSLGLQRKQIEDVEAELDVPVSQALALFMKSIRRLTKRLQDVEKQSIGETIPTAQTQIAKKADGGTGDWSKMSQGIEEELDEAGKEAFKSAKKDAIDSLDVDKFALTQDEEDWREAEEQVNKGKTNVSVKKRKGDDAAEKTNKKSKKRTSKGELFIFSNFSTLLSYSQGTPRMPSSSSNQKRLTYVLKENSSKYLLGVPEANARINRTFPLYTHLDTLDNGIESSTTALDKEDHPKHSLGVTTLALDTSTQLSGKSSPEGILYTSGKDGLVASWQLGLQTRKRSVKYGTNDEPVKHFEESYQLDAQPIDQPIFRQCVQTHTDHCNDIILAKQNQVLVSASSDRTVKAWRPHAEDNHMPAVVGTHGDYVRVLSYARDRSWIASGGLDRCAKLWDLNEDRNDAVISIPTEQSIYSIATNHSAGLLLTGTPSRVVNVWDPRSSKPINSLAGHSDNVRSLLLSEDSTKALSASSDSNIKLWDLRQMACINTFGHHRDSVWSLFSQDPYLKTFYSGDRSGRITKMVGEDVKEVATARHGVTKLIASDNNFVFSASAGSSNVSIWSDVDQQQQDEDATPKLSIQPPPTSRPESSSLKQSSSSSISSRISRSSLNVEPLAIIKGRHGIIRALMLNNRRHVLTINTHRHVSLWDIVRCVCVGQYTDEVIDSILDEATDGSSTLTSQDILEKVREKIEGQAVTNAWNSIDCQTGSLTIHLDESRCFDGEAYLDELGIEGVKINDENKDKRVNLANLVLTNLLRHFIEYEKRHIGEESSGTEVASSDKPYVNQNASGGYGTPTLGTPGLETPQIGISRQLATPPATPALPPPALAEPPPSTSLSDRTPTSQTKSDYFSLDTTMQQHPNGESTAFRDVTFNRPTLGLMPTPGHSGAPTPAPAFASASVSDNESFSNAEDDNNPGAPQSQSQPVSHSNSPSKLKVSTSSSSSSLKPQESSSQGGSPTLSASPSSSRLGGLMGRMLISNARSKEKKEAANVKKEESSPVIAPTPQTTQPQSQVTIMQSIKGRFNPASKSDVPDITLHDNIPIVVSEESHDTEAFVSVYRGLVGTTGDSNDVKHLEKTLPEWVLEMVLCNNVYKDPRTPKATFWLERHPGETELGDLPERLVSYWYLSCSY</sequence>
<comment type="function">
    <text evidence="13">RNA cytidine acetyltransferase with specificity toward both 18S rRNA and tRNAs. Catalyzes the formation of N(4)-acetylcytidine (ac4C) in 18S rRNA. Required for early nucleolar cleavages of precursor rRNA at sites A0, A1 and A2 during 18S rRNA synthesis. Catalyzes the formation of ac4C in serine and leucine tRNAs. Requires the tRNA-binding adapter protein TAN1 for full tRNA acetyltransferase activity but not for 18S rRNA acetylation.</text>
</comment>
<evidence type="ECO:0000259" key="16">
    <source>
        <dbReference type="Pfam" id="PF05127"/>
    </source>
</evidence>
<evidence type="ECO:0000256" key="4">
    <source>
        <dbReference type="ARBA" id="ARBA00022679"/>
    </source>
</evidence>
<dbReference type="InterPro" id="IPR032672">
    <property type="entry name" value="TmcA/NAT10/Kre33"/>
</dbReference>
<protein>
    <recommendedName>
        <fullName evidence="12 13">RNA cytidine acetyltransferase</fullName>
        <ecNumber evidence="13">2.3.1.-</ecNumber>
    </recommendedName>
    <alternativeName>
        <fullName evidence="13">18S rRNA cytosine acetyltransferase</fullName>
    </alternativeName>
</protein>
<dbReference type="InterPro" id="IPR021772">
    <property type="entry name" value="WDR48/Bun107"/>
</dbReference>
<dbReference type="GO" id="GO:0005524">
    <property type="term" value="F:ATP binding"/>
    <property type="evidence" value="ECO:0007669"/>
    <property type="project" value="UniProtKB-UniRule"/>
</dbReference>
<feature type="compositionally biased region" description="Low complexity" evidence="15">
    <location>
        <begin position="1795"/>
        <end position="1836"/>
    </location>
</feature>
<dbReference type="InterPro" id="IPR013562">
    <property type="entry name" value="TmcA/NAT10_N"/>
</dbReference>
<dbReference type="GO" id="GO:0000049">
    <property type="term" value="F:tRNA binding"/>
    <property type="evidence" value="ECO:0007669"/>
    <property type="project" value="TreeGrafter"/>
</dbReference>
<evidence type="ECO:0000256" key="1">
    <source>
        <dbReference type="ARBA" id="ARBA00004604"/>
    </source>
</evidence>
<evidence type="ECO:0000256" key="7">
    <source>
        <dbReference type="ARBA" id="ARBA00022741"/>
    </source>
</evidence>
<feature type="region of interest" description="Disordered" evidence="15">
    <location>
        <begin position="1741"/>
        <end position="1878"/>
    </location>
</feature>
<feature type="binding site" evidence="13">
    <location>
        <begin position="281"/>
        <end position="290"/>
    </location>
    <ligand>
        <name>ATP</name>
        <dbReference type="ChEBI" id="CHEBI:30616"/>
    </ligand>
</feature>
<feature type="region of interest" description="Disordered" evidence="15">
    <location>
        <begin position="1432"/>
        <end position="1469"/>
    </location>
</feature>
<evidence type="ECO:0000259" key="19">
    <source>
        <dbReference type="Pfam" id="PF13725"/>
    </source>
</evidence>
<keyword evidence="6" id="KW-0677">Repeat</keyword>
<evidence type="ECO:0000256" key="14">
    <source>
        <dbReference type="PROSITE-ProRule" id="PRU00221"/>
    </source>
</evidence>
<dbReference type="Gene3D" id="3.40.50.11040">
    <property type="match status" value="1"/>
</dbReference>
<feature type="compositionally biased region" description="Low complexity" evidence="15">
    <location>
        <begin position="1661"/>
        <end position="1672"/>
    </location>
</feature>
<dbReference type="Gene3D" id="2.130.10.10">
    <property type="entry name" value="YVTN repeat-like/Quinoprotein amine dehydrogenase"/>
    <property type="match status" value="2"/>
</dbReference>
<dbReference type="EMBL" id="SPOF01000006">
    <property type="protein sequence ID" value="TIB15693.1"/>
    <property type="molecule type" value="Genomic_DNA"/>
</dbReference>
<comment type="catalytic activity">
    <reaction evidence="13">
        <text>a cytidine in tRNA + acetyl-CoA + ATP + H2O = an N(4)-acetylcytidine in tRNA + ADP + phosphate + CoA + H(+)</text>
        <dbReference type="Rhea" id="RHEA:53876"/>
        <dbReference type="Rhea" id="RHEA-COMP:13670"/>
        <dbReference type="Rhea" id="RHEA-COMP:13671"/>
        <dbReference type="ChEBI" id="CHEBI:15377"/>
        <dbReference type="ChEBI" id="CHEBI:15378"/>
        <dbReference type="ChEBI" id="CHEBI:30616"/>
        <dbReference type="ChEBI" id="CHEBI:43474"/>
        <dbReference type="ChEBI" id="CHEBI:57287"/>
        <dbReference type="ChEBI" id="CHEBI:57288"/>
        <dbReference type="ChEBI" id="CHEBI:74900"/>
        <dbReference type="ChEBI" id="CHEBI:82748"/>
        <dbReference type="ChEBI" id="CHEBI:456216"/>
    </reaction>
</comment>
<keyword evidence="2 13" id="KW-0698">rRNA processing</keyword>
<feature type="domain" description="TcmA/NAT10 helicase" evidence="16">
    <location>
        <begin position="276"/>
        <end position="488"/>
    </location>
</feature>
<name>A0A4T0IBL5_WALIC</name>
<feature type="compositionally biased region" description="Low complexity" evidence="15">
    <location>
        <begin position="1753"/>
        <end position="1766"/>
    </location>
</feature>
<dbReference type="GO" id="GO:1990883">
    <property type="term" value="F:18S rRNA cytidine N-acetyltransferase activity"/>
    <property type="evidence" value="ECO:0007669"/>
    <property type="project" value="TreeGrafter"/>
</dbReference>
<keyword evidence="5 13" id="KW-0819">tRNA processing</keyword>
<comment type="caution">
    <text evidence="20">The sequence shown here is derived from an EMBL/GenBank/DDBJ whole genome shotgun (WGS) entry which is preliminary data.</text>
</comment>
<dbReference type="InterPro" id="IPR001680">
    <property type="entry name" value="WD40_rpt"/>
</dbReference>
<feature type="repeat" description="WD" evidence="14">
    <location>
        <begin position="1316"/>
        <end position="1357"/>
    </location>
</feature>
<evidence type="ECO:0000256" key="9">
    <source>
        <dbReference type="ARBA" id="ARBA00023242"/>
    </source>
</evidence>
<proteinExistence type="inferred from homology"/>
<dbReference type="HAMAP" id="MF_03211">
    <property type="entry name" value="RNA_acetyltr_Nat10"/>
    <property type="match status" value="1"/>
</dbReference>
<organism evidence="20 21">
    <name type="scientific">Wallemia ichthyophaga</name>
    <dbReference type="NCBI Taxonomy" id="245174"/>
    <lineage>
        <taxon>Eukaryota</taxon>
        <taxon>Fungi</taxon>
        <taxon>Dikarya</taxon>
        <taxon>Basidiomycota</taxon>
        <taxon>Wallemiomycotina</taxon>
        <taxon>Wallemiomycetes</taxon>
        <taxon>Wallemiales</taxon>
        <taxon>Wallemiaceae</taxon>
        <taxon>Wallemia</taxon>
    </lineage>
</organism>
<keyword evidence="8 13" id="KW-0067">ATP-binding</keyword>
<dbReference type="Pfam" id="PF11816">
    <property type="entry name" value="DUF3337"/>
    <property type="match status" value="1"/>
</dbReference>
<comment type="similarity">
    <text evidence="13">Belongs to the RNA cytidine acetyltransferase family. NAT10 subfamily.</text>
</comment>
<dbReference type="CDD" id="cd00200">
    <property type="entry name" value="WD40"/>
    <property type="match status" value="1"/>
</dbReference>
<keyword evidence="7 13" id="KW-0547">Nucleotide-binding</keyword>
<dbReference type="PROSITE" id="PS00678">
    <property type="entry name" value="WD_REPEATS_1"/>
    <property type="match status" value="2"/>
</dbReference>
<feature type="region of interest" description="Disordered" evidence="15">
    <location>
        <begin position="428"/>
        <end position="457"/>
    </location>
</feature>
<evidence type="ECO:0000256" key="12">
    <source>
        <dbReference type="ARBA" id="ARBA00068357"/>
    </source>
</evidence>
<dbReference type="GO" id="GO:0051391">
    <property type="term" value="P:tRNA acetylation"/>
    <property type="evidence" value="ECO:0007669"/>
    <property type="project" value="UniProtKB-UniRule"/>
</dbReference>
<dbReference type="GO" id="GO:0051392">
    <property type="term" value="F:tRNA cytidine N4-acetyltransferase activity"/>
    <property type="evidence" value="ECO:0007669"/>
    <property type="project" value="RHEA"/>
</dbReference>
<feature type="domain" description="N-acetyltransferase" evidence="18">
    <location>
        <begin position="529"/>
        <end position="753"/>
    </location>
</feature>
<dbReference type="GO" id="GO:0030686">
    <property type="term" value="C:90S preribosome"/>
    <property type="evidence" value="ECO:0007669"/>
    <property type="project" value="TreeGrafter"/>
</dbReference>
<keyword evidence="4 13" id="KW-0808">Transferase</keyword>
<accession>A0A4T0IBL5</accession>
<dbReference type="Pfam" id="PF13725">
    <property type="entry name" value="tRNA_bind_2"/>
    <property type="match status" value="1"/>
</dbReference>
<dbReference type="PROSITE" id="PS50082">
    <property type="entry name" value="WD_REPEATS_2"/>
    <property type="match status" value="3"/>
</dbReference>
<feature type="domain" description="Possible tRNA binding" evidence="19">
    <location>
        <begin position="763"/>
        <end position="987"/>
    </location>
</feature>
<evidence type="ECO:0000256" key="5">
    <source>
        <dbReference type="ARBA" id="ARBA00022694"/>
    </source>
</evidence>
<evidence type="ECO:0000256" key="15">
    <source>
        <dbReference type="SAM" id="MobiDB-lite"/>
    </source>
</evidence>
<evidence type="ECO:0000256" key="10">
    <source>
        <dbReference type="ARBA" id="ARBA00023315"/>
    </source>
</evidence>
<feature type="compositionally biased region" description="Basic and acidic residues" evidence="15">
    <location>
        <begin position="1003"/>
        <end position="1012"/>
    </location>
</feature>
<evidence type="ECO:0000256" key="2">
    <source>
        <dbReference type="ARBA" id="ARBA00022552"/>
    </source>
</evidence>
<keyword evidence="10 13" id="KW-0012">Acyltransferase</keyword>
<dbReference type="InterPro" id="IPR033688">
    <property type="entry name" value="NAT10"/>
</dbReference>
<reference evidence="20 21" key="1">
    <citation type="submission" date="2019-03" db="EMBL/GenBank/DDBJ databases">
        <title>Sequencing 23 genomes of Wallemia ichthyophaga.</title>
        <authorList>
            <person name="Gostincar C."/>
        </authorList>
    </citation>
    <scope>NUCLEOTIDE SEQUENCE [LARGE SCALE GENOMIC DNA]</scope>
    <source>
        <strain evidence="20 21">EXF-8621</strain>
    </source>
</reference>
<dbReference type="Pfam" id="PF05127">
    <property type="entry name" value="NAT10_TcmA_helicase"/>
    <property type="match status" value="1"/>
</dbReference>
<dbReference type="SMART" id="SM00320">
    <property type="entry name" value="WD40"/>
    <property type="match status" value="8"/>
</dbReference>
<feature type="binding site" evidence="13">
    <location>
        <begin position="637"/>
        <end position="643"/>
    </location>
    <ligand>
        <name>acetyl-CoA</name>
        <dbReference type="ChEBI" id="CHEBI:57288"/>
    </ligand>
</feature>
<dbReference type="Proteomes" id="UP000306954">
    <property type="component" value="Unassembled WGS sequence"/>
</dbReference>
<keyword evidence="3 14" id="KW-0853">WD repeat</keyword>
<comment type="subunit">
    <text evidence="13">Interacts with TAN1.</text>
</comment>
<dbReference type="InterPro" id="IPR019775">
    <property type="entry name" value="WD40_repeat_CS"/>
</dbReference>
<dbReference type="InterPro" id="IPR036322">
    <property type="entry name" value="WD40_repeat_dom_sf"/>
</dbReference>
<feature type="compositionally biased region" description="Polar residues" evidence="15">
    <location>
        <begin position="1705"/>
        <end position="1714"/>
    </location>
</feature>
<dbReference type="EC" id="2.3.1.-" evidence="13"/>
<dbReference type="Gene3D" id="3.40.50.300">
    <property type="entry name" value="P-loop containing nucleotide triphosphate hydrolases"/>
    <property type="match status" value="1"/>
</dbReference>
<comment type="catalytic activity">
    <reaction evidence="11 13">
        <text>a cytidine in 18S rRNA + acetyl-CoA + ATP + H2O = an N(4)-acetylcytidine in 18S rRNA + ADP + phosphate + CoA + H(+)</text>
        <dbReference type="Rhea" id="RHEA:51424"/>
        <dbReference type="Rhea" id="RHEA-COMP:13575"/>
        <dbReference type="Rhea" id="RHEA-COMP:13576"/>
        <dbReference type="ChEBI" id="CHEBI:15377"/>
        <dbReference type="ChEBI" id="CHEBI:15378"/>
        <dbReference type="ChEBI" id="CHEBI:30616"/>
        <dbReference type="ChEBI" id="CHEBI:43474"/>
        <dbReference type="ChEBI" id="CHEBI:57287"/>
        <dbReference type="ChEBI" id="CHEBI:57288"/>
        <dbReference type="ChEBI" id="CHEBI:74900"/>
        <dbReference type="ChEBI" id="CHEBI:82748"/>
        <dbReference type="ChEBI" id="CHEBI:456216"/>
    </reaction>
</comment>
<feature type="compositionally biased region" description="Polar residues" evidence="15">
    <location>
        <begin position="1783"/>
        <end position="1794"/>
    </location>
</feature>
<evidence type="ECO:0000256" key="6">
    <source>
        <dbReference type="ARBA" id="ARBA00022737"/>
    </source>
</evidence>
<dbReference type="Gene3D" id="3.40.630.30">
    <property type="match status" value="1"/>
</dbReference>
<evidence type="ECO:0000313" key="20">
    <source>
        <dbReference type="EMBL" id="TIB15693.1"/>
    </source>
</evidence>
<dbReference type="GO" id="GO:1904812">
    <property type="term" value="P:rRNA acetylation involved in maturation of SSU-rRNA"/>
    <property type="evidence" value="ECO:0007669"/>
    <property type="project" value="InterPro"/>
</dbReference>
<feature type="domain" description="TmcA/NAT10 N-terminal" evidence="17">
    <location>
        <begin position="6"/>
        <end position="202"/>
    </location>
</feature>
<evidence type="ECO:0000256" key="3">
    <source>
        <dbReference type="ARBA" id="ARBA00022574"/>
    </source>
</evidence>
<feature type="compositionally biased region" description="Basic and acidic residues" evidence="15">
    <location>
        <begin position="1848"/>
        <end position="1863"/>
    </location>
</feature>
<dbReference type="InterPro" id="IPR000182">
    <property type="entry name" value="GNAT_dom"/>
</dbReference>
<evidence type="ECO:0000259" key="18">
    <source>
        <dbReference type="Pfam" id="PF13718"/>
    </source>
</evidence>
<feature type="compositionally biased region" description="Low complexity" evidence="15">
    <location>
        <begin position="1457"/>
        <end position="1469"/>
    </location>
</feature>
<feature type="binding site" evidence="13">
    <location>
        <position position="726"/>
    </location>
    <ligand>
        <name>acetyl-CoA</name>
        <dbReference type="ChEBI" id="CHEBI:57288"/>
    </ligand>
</feature>
<dbReference type="Pfam" id="PF08351">
    <property type="entry name" value="TmcA_N"/>
    <property type="match status" value="1"/>
</dbReference>
<feature type="repeat" description="WD" evidence="14">
    <location>
        <begin position="1231"/>
        <end position="1272"/>
    </location>
</feature>
<comment type="caution">
    <text evidence="13">Lacks conserved residue(s) required for the propagation of feature annotation.</text>
</comment>
<dbReference type="GO" id="GO:0005730">
    <property type="term" value="C:nucleolus"/>
    <property type="evidence" value="ECO:0007669"/>
    <property type="project" value="UniProtKB-SubCell"/>
</dbReference>
<evidence type="ECO:0000256" key="13">
    <source>
        <dbReference type="HAMAP-Rule" id="MF_03211"/>
    </source>
</evidence>
<feature type="region of interest" description="Disordered" evidence="15">
    <location>
        <begin position="986"/>
        <end position="1017"/>
    </location>
</feature>
<dbReference type="Pfam" id="PF00400">
    <property type="entry name" value="WD40"/>
    <property type="match status" value="3"/>
</dbReference>
<feature type="region of interest" description="Disordered" evidence="15">
    <location>
        <begin position="1635"/>
        <end position="1714"/>
    </location>
</feature>
<comment type="subcellular location">
    <subcellularLocation>
        <location evidence="1 13">Nucleus</location>
        <location evidence="1 13">Nucleolus</location>
    </subcellularLocation>
</comment>
<dbReference type="InterPro" id="IPR027417">
    <property type="entry name" value="P-loop_NTPase"/>
</dbReference>
<feature type="compositionally biased region" description="Pro residues" evidence="15">
    <location>
        <begin position="1684"/>
        <end position="1700"/>
    </location>
</feature>
<dbReference type="Pfam" id="PF13718">
    <property type="entry name" value="GNAT_acetyltr_2"/>
    <property type="match status" value="1"/>
</dbReference>
<dbReference type="InterPro" id="IPR027992">
    <property type="entry name" value="tRNA_bind_dom"/>
</dbReference>